<name>A0A815QZ77_9BILA</name>
<dbReference type="InterPro" id="IPR052958">
    <property type="entry name" value="IFN-induced_PKR_regulator"/>
</dbReference>
<sequence length="151" mass="17517">MIRNELDEEYKYLFEEAQDLAKSTETTTKMPRITKGQINRANTPVSYAYDYFKLNIFIPLLDHFLVSIKDRFNEHVKKAAAISSVLNILLIKFMMISLQRLKFIKISCLVQCLKLNLNSCYGNRDGHKLSKKAAPFHYHLLQSTTALQQSQ</sequence>
<dbReference type="EMBL" id="CAJNOQ010020493">
    <property type="protein sequence ID" value="CAF1469912.1"/>
    <property type="molecule type" value="Genomic_DNA"/>
</dbReference>
<evidence type="ECO:0000313" key="2">
    <source>
        <dbReference type="EMBL" id="CAF1469912.1"/>
    </source>
</evidence>
<accession>A0A815QZ77</accession>
<dbReference type="Proteomes" id="UP000663829">
    <property type="component" value="Unassembled WGS sequence"/>
</dbReference>
<dbReference type="Proteomes" id="UP000681722">
    <property type="component" value="Unassembled WGS sequence"/>
</dbReference>
<dbReference type="Proteomes" id="UP000677228">
    <property type="component" value="Unassembled WGS sequence"/>
</dbReference>
<dbReference type="OrthoDB" id="10072079at2759"/>
<dbReference type="Proteomes" id="UP000682733">
    <property type="component" value="Unassembled WGS sequence"/>
</dbReference>
<evidence type="ECO:0000313" key="4">
    <source>
        <dbReference type="EMBL" id="CAF4337989.1"/>
    </source>
</evidence>
<dbReference type="PANTHER" id="PTHR46289:SF14">
    <property type="entry name" value="DUF4371 DOMAIN-CONTAINING PROTEIN"/>
    <property type="match status" value="1"/>
</dbReference>
<keyword evidence="5" id="KW-1185">Reference proteome</keyword>
<evidence type="ECO:0000313" key="1">
    <source>
        <dbReference type="EMBL" id="CAF0907648.1"/>
    </source>
</evidence>
<protein>
    <submittedName>
        <fullName evidence="2">Uncharacterized protein</fullName>
    </submittedName>
</protein>
<dbReference type="PANTHER" id="PTHR46289">
    <property type="entry name" value="52 KDA REPRESSOR OF THE INHIBITOR OF THE PROTEIN KINASE-LIKE PROTEIN-RELATED"/>
    <property type="match status" value="1"/>
</dbReference>
<proteinExistence type="predicted"/>
<organism evidence="2 5">
    <name type="scientific">Didymodactylos carnosus</name>
    <dbReference type="NCBI Taxonomy" id="1234261"/>
    <lineage>
        <taxon>Eukaryota</taxon>
        <taxon>Metazoa</taxon>
        <taxon>Spiralia</taxon>
        <taxon>Gnathifera</taxon>
        <taxon>Rotifera</taxon>
        <taxon>Eurotatoria</taxon>
        <taxon>Bdelloidea</taxon>
        <taxon>Philodinida</taxon>
        <taxon>Philodinidae</taxon>
        <taxon>Didymodactylos</taxon>
    </lineage>
</organism>
<reference evidence="2" key="1">
    <citation type="submission" date="2021-02" db="EMBL/GenBank/DDBJ databases">
        <authorList>
            <person name="Nowell W R."/>
        </authorList>
    </citation>
    <scope>NUCLEOTIDE SEQUENCE</scope>
</reference>
<dbReference type="EMBL" id="CAJOBA010003602">
    <property type="protein sequence ID" value="CAF3687237.1"/>
    <property type="molecule type" value="Genomic_DNA"/>
</dbReference>
<evidence type="ECO:0000313" key="5">
    <source>
        <dbReference type="Proteomes" id="UP000663829"/>
    </source>
</evidence>
<dbReference type="EMBL" id="CAJOBC010085963">
    <property type="protein sequence ID" value="CAF4337989.1"/>
    <property type="molecule type" value="Genomic_DNA"/>
</dbReference>
<evidence type="ECO:0000313" key="3">
    <source>
        <dbReference type="EMBL" id="CAF3687237.1"/>
    </source>
</evidence>
<dbReference type="AlphaFoldDB" id="A0A815QZ77"/>
<comment type="caution">
    <text evidence="2">The sequence shown here is derived from an EMBL/GenBank/DDBJ whole genome shotgun (WGS) entry which is preliminary data.</text>
</comment>
<dbReference type="EMBL" id="CAJNOK010003601">
    <property type="protein sequence ID" value="CAF0907648.1"/>
    <property type="molecule type" value="Genomic_DNA"/>
</dbReference>
<gene>
    <name evidence="2" type="ORF">GPM918_LOCUS35423</name>
    <name evidence="1" type="ORF">OVA965_LOCUS9956</name>
    <name evidence="4" type="ORF">SRO942_LOCUS36142</name>
    <name evidence="3" type="ORF">TMI583_LOCUS9952</name>
</gene>